<dbReference type="SUPFAM" id="SSF53383">
    <property type="entry name" value="PLP-dependent transferases"/>
    <property type="match status" value="1"/>
</dbReference>
<protein>
    <recommendedName>
        <fullName evidence="6">Aspartate aminotransferase family protein</fullName>
    </recommendedName>
</protein>
<proteinExistence type="inferred from homology"/>
<dbReference type="PROSITE" id="PS00600">
    <property type="entry name" value="AA_TRANSFER_CLASS_3"/>
    <property type="match status" value="1"/>
</dbReference>
<evidence type="ECO:0000256" key="1">
    <source>
        <dbReference type="ARBA" id="ARBA00008954"/>
    </source>
</evidence>
<feature type="non-terminal residue" evidence="5">
    <location>
        <position position="410"/>
    </location>
</feature>
<dbReference type="EMBL" id="UINC01083395">
    <property type="protein sequence ID" value="SVC29059.1"/>
    <property type="molecule type" value="Genomic_DNA"/>
</dbReference>
<keyword evidence="4" id="KW-0663">Pyridoxal phosphate</keyword>
<feature type="non-terminal residue" evidence="5">
    <location>
        <position position="1"/>
    </location>
</feature>
<dbReference type="CDD" id="cd00610">
    <property type="entry name" value="OAT_like"/>
    <property type="match status" value="1"/>
</dbReference>
<dbReference type="FunFam" id="3.40.640.10:FF:000014">
    <property type="entry name" value="Adenosylmethionine-8-amino-7-oxononanoate aminotransferase, probable"/>
    <property type="match status" value="1"/>
</dbReference>
<dbReference type="Pfam" id="PF00202">
    <property type="entry name" value="Aminotran_3"/>
    <property type="match status" value="1"/>
</dbReference>
<dbReference type="InterPro" id="IPR049704">
    <property type="entry name" value="Aminotrans_3_PPA_site"/>
</dbReference>
<gene>
    <name evidence="5" type="ORF">METZ01_LOCUS281913</name>
</gene>
<dbReference type="GO" id="GO:0030170">
    <property type="term" value="F:pyridoxal phosphate binding"/>
    <property type="evidence" value="ECO:0007669"/>
    <property type="project" value="InterPro"/>
</dbReference>
<dbReference type="Gene3D" id="3.90.1150.10">
    <property type="entry name" value="Aspartate Aminotransferase, domain 1"/>
    <property type="match status" value="1"/>
</dbReference>
<keyword evidence="3" id="KW-0808">Transferase</keyword>
<dbReference type="PIRSF" id="PIRSF000521">
    <property type="entry name" value="Transaminase_4ab_Lys_Orn"/>
    <property type="match status" value="1"/>
</dbReference>
<evidence type="ECO:0000256" key="4">
    <source>
        <dbReference type="ARBA" id="ARBA00022898"/>
    </source>
</evidence>
<dbReference type="Gene3D" id="3.40.640.10">
    <property type="entry name" value="Type I PLP-dependent aspartate aminotransferase-like (Major domain)"/>
    <property type="match status" value="1"/>
</dbReference>
<evidence type="ECO:0000313" key="5">
    <source>
        <dbReference type="EMBL" id="SVC29059.1"/>
    </source>
</evidence>
<dbReference type="InterPro" id="IPR015421">
    <property type="entry name" value="PyrdxlP-dep_Trfase_major"/>
</dbReference>
<dbReference type="InterPro" id="IPR015422">
    <property type="entry name" value="PyrdxlP-dep_Trfase_small"/>
</dbReference>
<dbReference type="GO" id="GO:0008483">
    <property type="term" value="F:transaminase activity"/>
    <property type="evidence" value="ECO:0007669"/>
    <property type="project" value="UniProtKB-KW"/>
</dbReference>
<organism evidence="5">
    <name type="scientific">marine metagenome</name>
    <dbReference type="NCBI Taxonomy" id="408172"/>
    <lineage>
        <taxon>unclassified sequences</taxon>
        <taxon>metagenomes</taxon>
        <taxon>ecological metagenomes</taxon>
    </lineage>
</organism>
<dbReference type="InterPro" id="IPR015424">
    <property type="entry name" value="PyrdxlP-dep_Trfase"/>
</dbReference>
<comment type="similarity">
    <text evidence="1">Belongs to the class-III pyridoxal-phosphate-dependent aminotransferase family.</text>
</comment>
<evidence type="ECO:0008006" key="6">
    <source>
        <dbReference type="Google" id="ProtNLM"/>
    </source>
</evidence>
<dbReference type="PANTHER" id="PTHR43094">
    <property type="entry name" value="AMINOTRANSFERASE"/>
    <property type="match status" value="1"/>
</dbReference>
<name>A0A382KXJ2_9ZZZZ</name>
<dbReference type="PANTHER" id="PTHR43094:SF1">
    <property type="entry name" value="AMINOTRANSFERASE CLASS-III"/>
    <property type="match status" value="1"/>
</dbReference>
<evidence type="ECO:0000256" key="3">
    <source>
        <dbReference type="ARBA" id="ARBA00022679"/>
    </source>
</evidence>
<evidence type="ECO:0000256" key="2">
    <source>
        <dbReference type="ARBA" id="ARBA00022576"/>
    </source>
</evidence>
<dbReference type="InterPro" id="IPR005814">
    <property type="entry name" value="Aminotrans_3"/>
</dbReference>
<dbReference type="AlphaFoldDB" id="A0A382KXJ2"/>
<accession>A0A382KXJ2</accession>
<keyword evidence="2" id="KW-0032">Aminotransferase</keyword>
<sequence>QAGDMSENGVRIVNSGKGVWVEDAVGDKWFDLISSMYLVNIGHGRPEIAEAVYEQMKAISYSPGATVTPATSQLSAKVASLSPDKDSRVFFVSGGSEAVETAIKMAKQYHYNNGDAGRWKVLSRQGSYHGSTHLCMSLAQQGTNVAPFGPLVPGNIHVANHNSYRGICNDGEGNCNLECAKEVDRAIEHAGPGTVAAFIGEPISAASGTHVPHPDYWPMLREICDKHGVILICDEVINGFGRTGKMFATEHWGVQPDIFTVAKALTSGYLPVGAAIASKKIADAFIGDEDKTFRHLITFGGNPPTAAAGLANLKIMEEEGLVENSANMGDHLYQRLQGLYEHSIVGDVRGGLGLMAEVELVKDRDTKAPFSKDDKIGDKVGALFRDHNILGRLGGGGGIPISPPLCVTKD</sequence>
<reference evidence="5" key="1">
    <citation type="submission" date="2018-05" db="EMBL/GenBank/DDBJ databases">
        <authorList>
            <person name="Lanie J.A."/>
            <person name="Ng W.-L."/>
            <person name="Kazmierczak K.M."/>
            <person name="Andrzejewski T.M."/>
            <person name="Davidsen T.M."/>
            <person name="Wayne K.J."/>
            <person name="Tettelin H."/>
            <person name="Glass J.I."/>
            <person name="Rusch D."/>
            <person name="Podicherti R."/>
            <person name="Tsui H.-C.T."/>
            <person name="Winkler M.E."/>
        </authorList>
    </citation>
    <scope>NUCLEOTIDE SEQUENCE</scope>
</reference>